<proteinExistence type="predicted"/>
<comment type="caution">
    <text evidence="1">The sequence shown here is derived from an EMBL/GenBank/DDBJ whole genome shotgun (WGS) entry which is preliminary data.</text>
</comment>
<protein>
    <submittedName>
        <fullName evidence="1">Uncharacterized protein</fullName>
    </submittedName>
</protein>
<dbReference type="RefSeq" id="WP_202244492.1">
    <property type="nucleotide sequence ID" value="NZ_JAESIY010000005.1"/>
</dbReference>
<evidence type="ECO:0000313" key="1">
    <source>
        <dbReference type="EMBL" id="MBL3656708.1"/>
    </source>
</evidence>
<organism evidence="1 2">
    <name type="scientific">Fulvivirga sediminis</name>
    <dbReference type="NCBI Taxonomy" id="2803949"/>
    <lineage>
        <taxon>Bacteria</taxon>
        <taxon>Pseudomonadati</taxon>
        <taxon>Bacteroidota</taxon>
        <taxon>Cytophagia</taxon>
        <taxon>Cytophagales</taxon>
        <taxon>Fulvivirgaceae</taxon>
        <taxon>Fulvivirga</taxon>
    </lineage>
</organism>
<keyword evidence="2" id="KW-1185">Reference proteome</keyword>
<dbReference type="EMBL" id="JAESIY010000005">
    <property type="protein sequence ID" value="MBL3656708.1"/>
    <property type="molecule type" value="Genomic_DNA"/>
</dbReference>
<accession>A0A937JYS5</accession>
<reference evidence="1" key="1">
    <citation type="submission" date="2021-01" db="EMBL/GenBank/DDBJ databases">
        <title>Fulvivirga kasyanovii gen. nov., sp nov., a novel member of the phylum Bacteroidetes isolated from seawater in a mussel farm.</title>
        <authorList>
            <person name="Zhao L.-H."/>
            <person name="Wang Z.-J."/>
        </authorList>
    </citation>
    <scope>NUCLEOTIDE SEQUENCE</scope>
    <source>
        <strain evidence="1">2943</strain>
    </source>
</reference>
<dbReference type="AlphaFoldDB" id="A0A937JYS5"/>
<dbReference type="Proteomes" id="UP000659388">
    <property type="component" value="Unassembled WGS sequence"/>
</dbReference>
<name>A0A937JYS5_9BACT</name>
<evidence type="ECO:0000313" key="2">
    <source>
        <dbReference type="Proteomes" id="UP000659388"/>
    </source>
</evidence>
<sequence>MSAYWAGHWAQAGAVGAQRNAAMMSGHNFKNRYGKSTLEYRDNYKRQKIWNQAYASGEAVTYRNDGYYSTVTTPYGTSLNWTENWKVQDGPFNRVDLRKSDAGEQLMHNLRKLWDVYENSGQSGTYAGSDLVDPETMSWQARKANWGGLQSHTKTYIIAGENVIVNVLDHGSKRRVFGSSLSSISTPGVAKGKYVGDALGANVHFSWGPVHLTIHISKGEMYNSRGAQFNDALKFMNNLKGYIQGYNTGLNFQTPYPY</sequence>
<gene>
    <name evidence="1" type="ORF">JL102_11245</name>
</gene>